<dbReference type="GO" id="GO:0000062">
    <property type="term" value="F:fatty-acyl-CoA binding"/>
    <property type="evidence" value="ECO:0007669"/>
    <property type="project" value="InterPro"/>
</dbReference>
<dbReference type="AlphaFoldDB" id="A0AA36D503"/>
<dbReference type="GO" id="GO:0005737">
    <property type="term" value="C:cytoplasm"/>
    <property type="evidence" value="ECO:0007669"/>
    <property type="project" value="TreeGrafter"/>
</dbReference>
<dbReference type="GO" id="GO:0006631">
    <property type="term" value="P:fatty acid metabolic process"/>
    <property type="evidence" value="ECO:0007669"/>
    <property type="project" value="TreeGrafter"/>
</dbReference>
<keyword evidence="3" id="KW-1133">Transmembrane helix</keyword>
<dbReference type="Gene3D" id="1.20.80.10">
    <property type="match status" value="1"/>
</dbReference>
<name>A0AA36D503_9BILA</name>
<proteinExistence type="predicted"/>
<accession>A0AA36D503</accession>
<keyword evidence="1" id="KW-0446">Lipid-binding</keyword>
<feature type="domain" description="ACB" evidence="4">
    <location>
        <begin position="209"/>
        <end position="298"/>
    </location>
</feature>
<evidence type="ECO:0000313" key="6">
    <source>
        <dbReference type="Proteomes" id="UP001177023"/>
    </source>
</evidence>
<comment type="caution">
    <text evidence="5">The sequence shown here is derived from an EMBL/GenBank/DDBJ whole genome shotgun (WGS) entry which is preliminary data.</text>
</comment>
<keyword evidence="6" id="KW-1185">Reference proteome</keyword>
<feature type="transmembrane region" description="Helical" evidence="3">
    <location>
        <begin position="454"/>
        <end position="471"/>
    </location>
</feature>
<evidence type="ECO:0000313" key="5">
    <source>
        <dbReference type="EMBL" id="CAJ0581203.1"/>
    </source>
</evidence>
<dbReference type="EMBL" id="CATQJA010002662">
    <property type="protein sequence ID" value="CAJ0581203.1"/>
    <property type="molecule type" value="Genomic_DNA"/>
</dbReference>
<keyword evidence="3" id="KW-0472">Membrane</keyword>
<dbReference type="PRINTS" id="PR00689">
    <property type="entry name" value="ACOABINDINGP"/>
</dbReference>
<dbReference type="Pfam" id="PF00887">
    <property type="entry name" value="ACBP"/>
    <property type="match status" value="1"/>
</dbReference>
<feature type="non-terminal residue" evidence="5">
    <location>
        <position position="1"/>
    </location>
</feature>
<sequence>MCTFSCMDSCGRLTTNNQCIKVCTEACGFSCGKQEKSGQKENQATYSEYKPLPPVSLGTVAPPVQVQVVKVAPQCIPECMPDCSLACTTVREAMSLLRLVVDNRQSTTIQCEHKCADSCSRVCITTGLPLHDCLANCSPACQETCSLTKPMQCSARCMPDCNPTCLTLLLPMATYTIATTGQPEPTRPRKIYDRFRFVPIMGDTKSYTTDEIFRAGVAIIHSLPKDGPVKASISEKLQFYSLYKQATEGPCRVPKPGFWNPIEVVKWNGWKGLGDMDSEEAKEKYITGMLKKMDQVAEAYDTSEWMEQATDEAPEKLEAMRHNFEVIGRPFSIYGKDPATVEPTVDNTHVQELSPENQSLVQGHTITESYTSDNEYCDAEEEIINMPEPPAEGVKVRSRRQAAESLQLIRRELQGLANQVTELSKSLETRHSLFNTMLSKLVQKPVPAQQRRSIWVWIVLFGWPILLHYIMKYRNLLRMLPQFIYYRYFA</sequence>
<dbReference type="PROSITE" id="PS51228">
    <property type="entry name" value="ACB_2"/>
    <property type="match status" value="1"/>
</dbReference>
<feature type="coiled-coil region" evidence="2">
    <location>
        <begin position="399"/>
        <end position="426"/>
    </location>
</feature>
<dbReference type="SUPFAM" id="SSF47027">
    <property type="entry name" value="Acyl-CoA binding protein"/>
    <property type="match status" value="1"/>
</dbReference>
<reference evidence="5" key="1">
    <citation type="submission" date="2023-06" db="EMBL/GenBank/DDBJ databases">
        <authorList>
            <person name="Delattre M."/>
        </authorList>
    </citation>
    <scope>NUCLEOTIDE SEQUENCE</scope>
    <source>
        <strain evidence="5">AF72</strain>
    </source>
</reference>
<organism evidence="5 6">
    <name type="scientific">Mesorhabditis spiculigera</name>
    <dbReference type="NCBI Taxonomy" id="96644"/>
    <lineage>
        <taxon>Eukaryota</taxon>
        <taxon>Metazoa</taxon>
        <taxon>Ecdysozoa</taxon>
        <taxon>Nematoda</taxon>
        <taxon>Chromadorea</taxon>
        <taxon>Rhabditida</taxon>
        <taxon>Rhabditina</taxon>
        <taxon>Rhabditomorpha</taxon>
        <taxon>Rhabditoidea</taxon>
        <taxon>Rhabditidae</taxon>
        <taxon>Mesorhabditinae</taxon>
        <taxon>Mesorhabditis</taxon>
    </lineage>
</organism>
<evidence type="ECO:0000256" key="1">
    <source>
        <dbReference type="ARBA" id="ARBA00023121"/>
    </source>
</evidence>
<dbReference type="PANTHER" id="PTHR23310">
    <property type="entry name" value="ACYL-COA-BINDING PROTEIN, ACBP"/>
    <property type="match status" value="1"/>
</dbReference>
<evidence type="ECO:0000259" key="4">
    <source>
        <dbReference type="PROSITE" id="PS51228"/>
    </source>
</evidence>
<evidence type="ECO:0000256" key="2">
    <source>
        <dbReference type="SAM" id="Coils"/>
    </source>
</evidence>
<keyword evidence="3" id="KW-0812">Transmembrane</keyword>
<dbReference type="PANTHER" id="PTHR23310:SF77">
    <property type="entry name" value="LD25952P"/>
    <property type="match status" value="1"/>
</dbReference>
<gene>
    <name evidence="5" type="ORF">MSPICULIGERA_LOCUS19369</name>
</gene>
<dbReference type="InterPro" id="IPR000582">
    <property type="entry name" value="Acyl-CoA-binding_protein"/>
</dbReference>
<dbReference type="Proteomes" id="UP001177023">
    <property type="component" value="Unassembled WGS sequence"/>
</dbReference>
<dbReference type="InterPro" id="IPR014352">
    <property type="entry name" value="FERM/acyl-CoA-bd_prot_sf"/>
</dbReference>
<keyword evidence="2" id="KW-0175">Coiled coil</keyword>
<evidence type="ECO:0000256" key="3">
    <source>
        <dbReference type="SAM" id="Phobius"/>
    </source>
</evidence>
<dbReference type="InterPro" id="IPR035984">
    <property type="entry name" value="Acyl-CoA-binding_sf"/>
</dbReference>
<protein>
    <recommendedName>
        <fullName evidence="4">ACB domain-containing protein</fullName>
    </recommendedName>
</protein>